<gene>
    <name evidence="1" type="ORF">GKQ77_17450</name>
</gene>
<protein>
    <submittedName>
        <fullName evidence="1">Uncharacterized protein</fullName>
    </submittedName>
</protein>
<dbReference type="EMBL" id="WMBF01000178">
    <property type="protein sequence ID" value="MBW5423329.1"/>
    <property type="molecule type" value="Genomic_DNA"/>
</dbReference>
<reference evidence="1 2" key="1">
    <citation type="submission" date="2019-11" db="EMBL/GenBank/DDBJ databases">
        <authorList>
            <person name="Ay H."/>
        </authorList>
    </citation>
    <scope>NUCLEOTIDE SEQUENCE [LARGE SCALE GENOMIC DNA]</scope>
    <source>
        <strain evidence="1 2">BG9H</strain>
    </source>
</reference>
<dbReference type="Proteomes" id="UP001197114">
    <property type="component" value="Unassembled WGS sequence"/>
</dbReference>
<keyword evidence="2" id="KW-1185">Reference proteome</keyword>
<evidence type="ECO:0000313" key="1">
    <source>
        <dbReference type="EMBL" id="MBW5423329.1"/>
    </source>
</evidence>
<comment type="caution">
    <text evidence="1">The sequence shown here is derived from an EMBL/GenBank/DDBJ whole genome shotgun (WGS) entry which is preliminary data.</text>
</comment>
<sequence length="140" mass="15162">MHAWHEWADRGVALMPLGQRFEAARLPERLVLAAMCTTDPQQLTTLLGRALNGPVIYDNLAMGGTYYALMQPRADRAWAHQAVAPCLGAGSYLGVPRIGRTGPPGTYWVVPPRFEGDLCEPETVAALITYGLSVGKGVKQ</sequence>
<organism evidence="1 2">
    <name type="scientific">Streptomyces anatolicus</name>
    <dbReference type="NCBI Taxonomy" id="2675858"/>
    <lineage>
        <taxon>Bacteria</taxon>
        <taxon>Bacillati</taxon>
        <taxon>Actinomycetota</taxon>
        <taxon>Actinomycetes</taxon>
        <taxon>Kitasatosporales</taxon>
        <taxon>Streptomycetaceae</taxon>
        <taxon>Streptomyces</taxon>
    </lineage>
</organism>
<evidence type="ECO:0000313" key="2">
    <source>
        <dbReference type="Proteomes" id="UP001197114"/>
    </source>
</evidence>
<dbReference type="RefSeq" id="WP_219689710.1">
    <property type="nucleotide sequence ID" value="NZ_WMBF01000178.1"/>
</dbReference>
<name>A0ABS6YPL5_9ACTN</name>
<proteinExistence type="predicted"/>
<accession>A0ABS6YPL5</accession>